<evidence type="ECO:0000313" key="5">
    <source>
        <dbReference type="Proteomes" id="UP000663853"/>
    </source>
</evidence>
<dbReference type="InterPro" id="IPR042099">
    <property type="entry name" value="ANL_N_sf"/>
</dbReference>
<evidence type="ECO:0000259" key="3">
    <source>
        <dbReference type="Pfam" id="PF00501"/>
    </source>
</evidence>
<dbReference type="PANTHER" id="PTHR43439:SF2">
    <property type="entry name" value="ENZYME, PUTATIVE (JCVI)-RELATED"/>
    <property type="match status" value="1"/>
</dbReference>
<dbReference type="InterPro" id="IPR051414">
    <property type="entry name" value="Adenylate-forming_Reductase"/>
</dbReference>
<comment type="caution">
    <text evidence="4">The sequence shown here is derived from an EMBL/GenBank/DDBJ whole genome shotgun (WGS) entry which is preliminary data.</text>
</comment>
<dbReference type="AlphaFoldDB" id="A0A8H3G6A8"/>
<organism evidence="4 5">
    <name type="scientific">Rhizoctonia solani</name>
    <dbReference type="NCBI Taxonomy" id="456999"/>
    <lineage>
        <taxon>Eukaryota</taxon>
        <taxon>Fungi</taxon>
        <taxon>Dikarya</taxon>
        <taxon>Basidiomycota</taxon>
        <taxon>Agaricomycotina</taxon>
        <taxon>Agaricomycetes</taxon>
        <taxon>Cantharellales</taxon>
        <taxon>Ceratobasidiaceae</taxon>
        <taxon>Rhizoctonia</taxon>
    </lineage>
</organism>
<gene>
    <name evidence="4" type="ORF">RDB_LOCUS37482</name>
</gene>
<reference evidence="4" key="1">
    <citation type="submission" date="2021-01" db="EMBL/GenBank/DDBJ databases">
        <authorList>
            <person name="Kaushik A."/>
        </authorList>
    </citation>
    <scope>NUCLEOTIDE SEQUENCE</scope>
    <source>
        <strain evidence="4">AG6-10EEA</strain>
    </source>
</reference>
<dbReference type="PANTHER" id="PTHR43439">
    <property type="entry name" value="PHENYLACETATE-COENZYME A LIGASE"/>
    <property type="match status" value="1"/>
</dbReference>
<feature type="domain" description="AMP-dependent synthetase/ligase" evidence="3">
    <location>
        <begin position="43"/>
        <end position="351"/>
    </location>
</feature>
<name>A0A8H3G6A8_9AGAM</name>
<dbReference type="Pfam" id="PF00501">
    <property type="entry name" value="AMP-binding"/>
    <property type="match status" value="1"/>
</dbReference>
<dbReference type="InterPro" id="IPR000873">
    <property type="entry name" value="AMP-dep_synth/lig_dom"/>
</dbReference>
<evidence type="ECO:0000256" key="2">
    <source>
        <dbReference type="ARBA" id="ARBA00022553"/>
    </source>
</evidence>
<evidence type="ECO:0000313" key="4">
    <source>
        <dbReference type="EMBL" id="CAE6441732.1"/>
    </source>
</evidence>
<keyword evidence="2" id="KW-0597">Phosphoprotein</keyword>
<dbReference type="Gene3D" id="3.40.50.12780">
    <property type="entry name" value="N-terminal domain of ligase-like"/>
    <property type="match status" value="1"/>
</dbReference>
<dbReference type="Pfam" id="PF23562">
    <property type="entry name" value="AMP-binding_C_3"/>
    <property type="match status" value="1"/>
</dbReference>
<dbReference type="Proteomes" id="UP000663853">
    <property type="component" value="Unassembled WGS sequence"/>
</dbReference>
<dbReference type="SUPFAM" id="SSF56801">
    <property type="entry name" value="Acetyl-CoA synthetase-like"/>
    <property type="match status" value="1"/>
</dbReference>
<proteinExistence type="predicted"/>
<accession>A0A8H3G6A8</accession>
<dbReference type="EMBL" id="CAJMXA010000747">
    <property type="protein sequence ID" value="CAE6441732.1"/>
    <property type="molecule type" value="Genomic_DNA"/>
</dbReference>
<dbReference type="InterPro" id="IPR020845">
    <property type="entry name" value="AMP-binding_CS"/>
</dbReference>
<sequence length="667" mass="72800">MVLTPSFVAPPTDGSVPPALAVDFHHRHNPHHVFTLLYHSATFSQTQVTYEQLACAVHRVAYILNPDNAIPQGTNVGLLVSTSSLEYIIVVLGAMRAGLVPFPISPRVHPSGITHLLTTTRTSLVLAGGNDTIDSTTAQLSAILNESNFNVKIIELSILGDILSLIKTSKVRFKPFPSLGPVDKSSIVTVLHSSGSTGMPKAIKYHLEGVVKNIINKPHGWAASELVGTMALPTFHCLGMVIQVLEPLYMGYTQVLFAPARVPVVPNPNSTLKAIEGTKCTFLVCVPAFLEAWARDEDAIAILKHIKGIMFGGGPLTDAIGNELVNRGVRIYSGFGGTEFGSIHVAPPHEHNAQDWPWNYFKVSPRVKVNFVAQNDQDNTFELEFEAGEKHHPFVLNSELNGKATYKTRDLLTPHPSKSDFWKFIGRVDDQVALLNGEKINPRPMEAEIVKCPIIQSAVVFGQARNQTGVLIELKETLPGTENKRKELVGILWPYFQRANQSSPTHSRLDKRAVVFVDPARPLPRAPKGTIIRSAALKLYAPDIEEMYAALEKDSDTDILDDAEPPEEWADPGVVTVWISGLVKSILGKDIDSTMDLFQQGMDSVDLKGSFDPCVNAIVTEVDRQVSACEDGAQLVVTLGDLTESPYLKEALKDKLQVGGASYPVAQ</sequence>
<keyword evidence="1" id="KW-0596">Phosphopantetheine</keyword>
<protein>
    <recommendedName>
        <fullName evidence="3">AMP-dependent synthetase/ligase domain-containing protein</fullName>
    </recommendedName>
</protein>
<evidence type="ECO:0000256" key="1">
    <source>
        <dbReference type="ARBA" id="ARBA00022450"/>
    </source>
</evidence>
<dbReference type="PROSITE" id="PS00455">
    <property type="entry name" value="AMP_BINDING"/>
    <property type="match status" value="1"/>
</dbReference>